<evidence type="ECO:0000313" key="1">
    <source>
        <dbReference type="EMBL" id="SVD38910.1"/>
    </source>
</evidence>
<organism evidence="1">
    <name type="scientific">marine metagenome</name>
    <dbReference type="NCBI Taxonomy" id="408172"/>
    <lineage>
        <taxon>unclassified sequences</taxon>
        <taxon>metagenomes</taxon>
        <taxon>ecological metagenomes</taxon>
    </lineage>
</organism>
<protein>
    <submittedName>
        <fullName evidence="1">Uncharacterized protein</fullName>
    </submittedName>
</protein>
<dbReference type="SUPFAM" id="SSF51713">
    <property type="entry name" value="tRNA-guanine transglycosylase"/>
    <property type="match status" value="1"/>
</dbReference>
<gene>
    <name evidence="1" type="ORF">METZ01_LOCUS391764</name>
</gene>
<dbReference type="GO" id="GO:0006400">
    <property type="term" value="P:tRNA modification"/>
    <property type="evidence" value="ECO:0007669"/>
    <property type="project" value="InterPro"/>
</dbReference>
<dbReference type="AlphaFoldDB" id="A0A382UXH6"/>
<feature type="non-terminal residue" evidence="1">
    <location>
        <position position="1"/>
    </location>
</feature>
<name>A0A382UXH6_9ZZZZ</name>
<accession>A0A382UXH6</accession>
<feature type="non-terminal residue" evidence="1">
    <location>
        <position position="33"/>
    </location>
</feature>
<sequence>VLPFFIINQSDKNTSARTGVLHTDHGDIPTPCF</sequence>
<reference evidence="1" key="1">
    <citation type="submission" date="2018-05" db="EMBL/GenBank/DDBJ databases">
        <authorList>
            <person name="Lanie J.A."/>
            <person name="Ng W.-L."/>
            <person name="Kazmierczak K.M."/>
            <person name="Andrzejewski T.M."/>
            <person name="Davidsen T.M."/>
            <person name="Wayne K.J."/>
            <person name="Tettelin H."/>
            <person name="Glass J.I."/>
            <person name="Rusch D."/>
            <person name="Podicherti R."/>
            <person name="Tsui H.-C.T."/>
            <person name="Winkler M.E."/>
        </authorList>
    </citation>
    <scope>NUCLEOTIDE SEQUENCE</scope>
</reference>
<dbReference type="InterPro" id="IPR036511">
    <property type="entry name" value="TGT-like_sf"/>
</dbReference>
<proteinExistence type="predicted"/>
<dbReference type="EMBL" id="UINC01147533">
    <property type="protein sequence ID" value="SVD38910.1"/>
    <property type="molecule type" value="Genomic_DNA"/>
</dbReference>